<name>A0A927BU63_9BACL</name>
<dbReference type="PROSITE" id="PS51257">
    <property type="entry name" value="PROKAR_LIPOPROTEIN"/>
    <property type="match status" value="1"/>
</dbReference>
<gene>
    <name evidence="3" type="ORF">IDH44_16930</name>
</gene>
<dbReference type="Pfam" id="PF01547">
    <property type="entry name" value="SBP_bac_1"/>
    <property type="match status" value="1"/>
</dbReference>
<evidence type="ECO:0000256" key="2">
    <source>
        <dbReference type="SAM" id="SignalP"/>
    </source>
</evidence>
<dbReference type="AlphaFoldDB" id="A0A927BU63"/>
<sequence length="458" mass="49889">MRGKQRFGMLLLGALLVIMLAACSSGDNGNDANGDNGGANQETPATGANGGTNNEPAPPEEPEEQIELSFWTLGNTNYEELAEQWTAEHPNVKISIQNTGDQTAHHNNLTTALSAGSGAPDIFMLEIGFMERFIGAEDKFYNLNELGAEAIKSKYLDWKWQQASSVDGDFQIGLPTDIAPTVAYYRTDVAGAAGLPTDPAEFGAMIDTWDKFATVAADFTARTGKPFTDLKDLVYNALRDQADGEIYYSKEDGSFIGDTNPQVREAYDYTVKGIQEGWIGNWALWSPEWGQATNDGGFAVMFGPAWMNGNIKSNGPDSAGNWAIAQLPEQAGNWGGSFLSLPREGEHPEEAYAFIEWLVNEENQLETFKSKGLMPSTPALFEDEAFTSYTDDFFGGQAISVAYGEAAVSVQPVYYGPLHDQTDTYFKDALQNVMEKGSDPQAEWENAVQKAKTLAARS</sequence>
<organism evidence="3 4">
    <name type="scientific">Paenibacillus sabuli</name>
    <dbReference type="NCBI Taxonomy" id="2772509"/>
    <lineage>
        <taxon>Bacteria</taxon>
        <taxon>Bacillati</taxon>
        <taxon>Bacillota</taxon>
        <taxon>Bacilli</taxon>
        <taxon>Bacillales</taxon>
        <taxon>Paenibacillaceae</taxon>
        <taxon>Paenibacillus</taxon>
    </lineage>
</organism>
<feature type="chain" id="PRO_5038810339" evidence="2">
    <location>
        <begin position="30"/>
        <end position="458"/>
    </location>
</feature>
<dbReference type="EMBL" id="JACXIZ010000028">
    <property type="protein sequence ID" value="MBD2846883.1"/>
    <property type="molecule type" value="Genomic_DNA"/>
</dbReference>
<dbReference type="InterPro" id="IPR050490">
    <property type="entry name" value="Bact_solute-bd_prot1"/>
</dbReference>
<dbReference type="Gene3D" id="3.40.190.10">
    <property type="entry name" value="Periplasmic binding protein-like II"/>
    <property type="match status" value="1"/>
</dbReference>
<protein>
    <submittedName>
        <fullName evidence="3">Extracellular solute-binding protein</fullName>
    </submittedName>
</protein>
<keyword evidence="4" id="KW-1185">Reference proteome</keyword>
<keyword evidence="2" id="KW-0732">Signal</keyword>
<proteinExistence type="predicted"/>
<evidence type="ECO:0000313" key="4">
    <source>
        <dbReference type="Proteomes" id="UP000621560"/>
    </source>
</evidence>
<evidence type="ECO:0000313" key="3">
    <source>
        <dbReference type="EMBL" id="MBD2846883.1"/>
    </source>
</evidence>
<evidence type="ECO:0000256" key="1">
    <source>
        <dbReference type="SAM" id="MobiDB-lite"/>
    </source>
</evidence>
<accession>A0A927BU63</accession>
<reference evidence="3" key="1">
    <citation type="submission" date="2020-09" db="EMBL/GenBank/DDBJ databases">
        <title>A novel bacterium of genus Paenibacillus, isolated from South China Sea.</title>
        <authorList>
            <person name="Huang H."/>
            <person name="Mo K."/>
            <person name="Hu Y."/>
        </authorList>
    </citation>
    <scope>NUCLEOTIDE SEQUENCE</scope>
    <source>
        <strain evidence="3">IB182496</strain>
    </source>
</reference>
<dbReference type="PANTHER" id="PTHR43649">
    <property type="entry name" value="ARABINOSE-BINDING PROTEIN-RELATED"/>
    <property type="match status" value="1"/>
</dbReference>
<comment type="caution">
    <text evidence="3">The sequence shown here is derived from an EMBL/GenBank/DDBJ whole genome shotgun (WGS) entry which is preliminary data.</text>
</comment>
<dbReference type="Proteomes" id="UP000621560">
    <property type="component" value="Unassembled WGS sequence"/>
</dbReference>
<feature type="compositionally biased region" description="Low complexity" evidence="1">
    <location>
        <begin position="31"/>
        <end position="55"/>
    </location>
</feature>
<dbReference type="PANTHER" id="PTHR43649:SF32">
    <property type="entry name" value="SUGAR BINDING SECRETED PROTEIN"/>
    <property type="match status" value="1"/>
</dbReference>
<feature type="region of interest" description="Disordered" evidence="1">
    <location>
        <begin position="31"/>
        <end position="64"/>
    </location>
</feature>
<feature type="signal peptide" evidence="2">
    <location>
        <begin position="1"/>
        <end position="29"/>
    </location>
</feature>
<dbReference type="RefSeq" id="WP_190919670.1">
    <property type="nucleotide sequence ID" value="NZ_JACXIZ010000028.1"/>
</dbReference>
<dbReference type="SUPFAM" id="SSF53850">
    <property type="entry name" value="Periplasmic binding protein-like II"/>
    <property type="match status" value="1"/>
</dbReference>
<dbReference type="InterPro" id="IPR006059">
    <property type="entry name" value="SBP"/>
</dbReference>